<feature type="transmembrane region" description="Helical" evidence="6">
    <location>
        <begin position="181"/>
        <end position="206"/>
    </location>
</feature>
<evidence type="ECO:0000256" key="1">
    <source>
        <dbReference type="ARBA" id="ARBA00004141"/>
    </source>
</evidence>
<keyword evidence="2" id="KW-0813">Transport</keyword>
<evidence type="ECO:0000256" key="3">
    <source>
        <dbReference type="ARBA" id="ARBA00022692"/>
    </source>
</evidence>
<dbReference type="PANTHER" id="PTHR23511:SF4">
    <property type="entry name" value="MAJOR FACILITATOR SUPERFAMILY (MFS) PROFILE DOMAIN-CONTAINING PROTEIN"/>
    <property type="match status" value="1"/>
</dbReference>
<feature type="transmembrane region" description="Helical" evidence="6">
    <location>
        <begin position="399"/>
        <end position="418"/>
    </location>
</feature>
<evidence type="ECO:0000313" key="8">
    <source>
        <dbReference type="EMBL" id="KAK3201542.1"/>
    </source>
</evidence>
<evidence type="ECO:0000256" key="2">
    <source>
        <dbReference type="ARBA" id="ARBA00022448"/>
    </source>
</evidence>
<dbReference type="GO" id="GO:0022857">
    <property type="term" value="F:transmembrane transporter activity"/>
    <property type="evidence" value="ECO:0007669"/>
    <property type="project" value="InterPro"/>
</dbReference>
<protein>
    <recommendedName>
        <fullName evidence="7">Major facilitator superfamily (MFS) profile domain-containing protein</fullName>
    </recommendedName>
</protein>
<comment type="caution">
    <text evidence="8">The sequence shown here is derived from an EMBL/GenBank/DDBJ whole genome shotgun (WGS) entry which is preliminary data.</text>
</comment>
<accession>A0AAN6LNY4</accession>
<reference evidence="8 9" key="1">
    <citation type="submission" date="2021-02" db="EMBL/GenBank/DDBJ databases">
        <title>Genome assembly of Pseudopithomyces chartarum.</title>
        <authorList>
            <person name="Jauregui R."/>
            <person name="Singh J."/>
            <person name="Voisey C."/>
        </authorList>
    </citation>
    <scope>NUCLEOTIDE SEQUENCE [LARGE SCALE GENOMIC DNA]</scope>
    <source>
        <strain evidence="8 9">AGR01</strain>
    </source>
</reference>
<gene>
    <name evidence="8" type="ORF">GRF29_185g1298791</name>
</gene>
<dbReference type="InterPro" id="IPR011701">
    <property type="entry name" value="MFS"/>
</dbReference>
<feature type="transmembrane region" description="Helical" evidence="6">
    <location>
        <begin position="61"/>
        <end position="84"/>
    </location>
</feature>
<keyword evidence="5 6" id="KW-0472">Membrane</keyword>
<keyword evidence="9" id="KW-1185">Reference proteome</keyword>
<feature type="transmembrane region" description="Helical" evidence="6">
    <location>
        <begin position="424"/>
        <end position="446"/>
    </location>
</feature>
<comment type="subcellular location">
    <subcellularLocation>
        <location evidence="1">Membrane</location>
        <topology evidence="1">Multi-pass membrane protein</topology>
    </subcellularLocation>
</comment>
<dbReference type="PROSITE" id="PS50850">
    <property type="entry name" value="MFS"/>
    <property type="match status" value="1"/>
</dbReference>
<dbReference type="SUPFAM" id="SSF103473">
    <property type="entry name" value="MFS general substrate transporter"/>
    <property type="match status" value="1"/>
</dbReference>
<keyword evidence="4 6" id="KW-1133">Transmembrane helix</keyword>
<proteinExistence type="predicted"/>
<sequence>MAMFEKSSHAPFEYDSSSEEINSSADVYDSSRVDPILARKMALVNAAIDEIGMTPFQWKLFFFNGFGYAVDSLLVVCSTISQPAVDLEFGRPVKKIAGIALASQVGMLIGAAIWGFTADVIGRKLAFNSSLLICAAFVLIAGGMPDYYSFATMVAIYSAGAGGNYILDATNLLEFLPSKNAWLVTFMAVWWSVGYTITGLLAWAFMSNFSCSSTARRPTECTRSKNWGWRYLHLTSGSLVLILSVTRLLFVRMKQTPRWLVAQNRDADAIKVLEGLASEYNRSFSLRLHDLEAEGRVLHTEKSRWSSIRLWNHIGGLFETRILAWSMTVIIANWFTIGMVMPLYATFLPYYLATRGADVNGPSSNYTVWRNYAINQVSGLGGPIIAAVLVELKLFGRRGTLALGALLTMVFQFGYTQVRTPTQNIGVSAAISVASHIYYGTIYAYTPEILPSAHRATGYGLCVVLNRIGGIAGVLIGSYADVETTAPLFVCASLFGLLAVLSLLLPFETRGKRSV</sequence>
<dbReference type="Gene3D" id="1.20.1250.20">
    <property type="entry name" value="MFS general substrate transporter like domains"/>
    <property type="match status" value="1"/>
</dbReference>
<feature type="transmembrane region" description="Helical" evidence="6">
    <location>
        <begin position="322"/>
        <end position="352"/>
    </location>
</feature>
<keyword evidence="3 6" id="KW-0812">Transmembrane</keyword>
<feature type="transmembrane region" description="Helical" evidence="6">
    <location>
        <begin position="231"/>
        <end position="250"/>
    </location>
</feature>
<feature type="transmembrane region" description="Helical" evidence="6">
    <location>
        <begin position="150"/>
        <end position="169"/>
    </location>
</feature>
<dbReference type="Proteomes" id="UP001280581">
    <property type="component" value="Unassembled WGS sequence"/>
</dbReference>
<organism evidence="8 9">
    <name type="scientific">Pseudopithomyces chartarum</name>
    <dbReference type="NCBI Taxonomy" id="1892770"/>
    <lineage>
        <taxon>Eukaryota</taxon>
        <taxon>Fungi</taxon>
        <taxon>Dikarya</taxon>
        <taxon>Ascomycota</taxon>
        <taxon>Pezizomycotina</taxon>
        <taxon>Dothideomycetes</taxon>
        <taxon>Pleosporomycetidae</taxon>
        <taxon>Pleosporales</taxon>
        <taxon>Massarineae</taxon>
        <taxon>Didymosphaeriaceae</taxon>
        <taxon>Pseudopithomyces</taxon>
    </lineage>
</organism>
<dbReference type="AlphaFoldDB" id="A0AAN6LNY4"/>
<feature type="domain" description="Major facilitator superfamily (MFS) profile" evidence="7">
    <location>
        <begin position="57"/>
        <end position="510"/>
    </location>
</feature>
<name>A0AAN6LNY4_9PLEO</name>
<dbReference type="InterPro" id="IPR020846">
    <property type="entry name" value="MFS_dom"/>
</dbReference>
<dbReference type="GO" id="GO:0016020">
    <property type="term" value="C:membrane"/>
    <property type="evidence" value="ECO:0007669"/>
    <property type="project" value="UniProtKB-SubCell"/>
</dbReference>
<dbReference type="CDD" id="cd17316">
    <property type="entry name" value="MFS_SV2_like"/>
    <property type="match status" value="1"/>
</dbReference>
<dbReference type="EMBL" id="WVTA01000016">
    <property type="protein sequence ID" value="KAK3201542.1"/>
    <property type="molecule type" value="Genomic_DNA"/>
</dbReference>
<feature type="transmembrane region" description="Helical" evidence="6">
    <location>
        <begin position="125"/>
        <end position="144"/>
    </location>
</feature>
<feature type="transmembrane region" description="Helical" evidence="6">
    <location>
        <begin position="458"/>
        <end position="480"/>
    </location>
</feature>
<dbReference type="Pfam" id="PF07690">
    <property type="entry name" value="MFS_1"/>
    <property type="match status" value="1"/>
</dbReference>
<feature type="transmembrane region" description="Helical" evidence="6">
    <location>
        <begin position="372"/>
        <end position="392"/>
    </location>
</feature>
<feature type="transmembrane region" description="Helical" evidence="6">
    <location>
        <begin position="486"/>
        <end position="507"/>
    </location>
</feature>
<dbReference type="PANTHER" id="PTHR23511">
    <property type="entry name" value="SYNAPTIC VESICLE GLYCOPROTEIN 2"/>
    <property type="match status" value="1"/>
</dbReference>
<evidence type="ECO:0000313" key="9">
    <source>
        <dbReference type="Proteomes" id="UP001280581"/>
    </source>
</evidence>
<feature type="transmembrane region" description="Helical" evidence="6">
    <location>
        <begin position="96"/>
        <end position="118"/>
    </location>
</feature>
<evidence type="ECO:0000256" key="5">
    <source>
        <dbReference type="ARBA" id="ARBA00023136"/>
    </source>
</evidence>
<evidence type="ECO:0000256" key="6">
    <source>
        <dbReference type="SAM" id="Phobius"/>
    </source>
</evidence>
<dbReference type="InterPro" id="IPR036259">
    <property type="entry name" value="MFS_trans_sf"/>
</dbReference>
<evidence type="ECO:0000256" key="4">
    <source>
        <dbReference type="ARBA" id="ARBA00022989"/>
    </source>
</evidence>
<evidence type="ECO:0000259" key="7">
    <source>
        <dbReference type="PROSITE" id="PS50850"/>
    </source>
</evidence>